<evidence type="ECO:0000313" key="5">
    <source>
        <dbReference type="Proteomes" id="UP000278143"/>
    </source>
</evidence>
<dbReference type="InterPro" id="IPR037291">
    <property type="entry name" value="DUF4139"/>
</dbReference>
<feature type="domain" description="DUF4140" evidence="3">
    <location>
        <begin position="75"/>
        <end position="178"/>
    </location>
</feature>
<reference evidence="5" key="1">
    <citation type="journal article" date="2018" name="Nat. Microbiol.">
        <title>Leveraging single-cell genomics to expand the fungal tree of life.</title>
        <authorList>
            <person name="Ahrendt S.R."/>
            <person name="Quandt C.A."/>
            <person name="Ciobanu D."/>
            <person name="Clum A."/>
            <person name="Salamov A."/>
            <person name="Andreopoulos B."/>
            <person name="Cheng J.F."/>
            <person name="Woyke T."/>
            <person name="Pelin A."/>
            <person name="Henrissat B."/>
            <person name="Reynolds N.K."/>
            <person name="Benny G.L."/>
            <person name="Smith M.E."/>
            <person name="James T.Y."/>
            <person name="Grigoriev I.V."/>
        </authorList>
    </citation>
    <scope>NUCLEOTIDE SEQUENCE [LARGE SCALE GENOMIC DNA]</scope>
    <source>
        <strain evidence="5">Benny S71-1</strain>
    </source>
</reference>
<dbReference type="NCBIfam" id="TIGR02231">
    <property type="entry name" value="mucoidy inhibitor MuiA family protein"/>
    <property type="match status" value="2"/>
</dbReference>
<proteinExistence type="predicted"/>
<evidence type="ECO:0000313" key="4">
    <source>
        <dbReference type="EMBL" id="RKP26758.1"/>
    </source>
</evidence>
<organism evidence="4 5">
    <name type="scientific">Syncephalis pseudoplumigaleata</name>
    <dbReference type="NCBI Taxonomy" id="1712513"/>
    <lineage>
        <taxon>Eukaryota</taxon>
        <taxon>Fungi</taxon>
        <taxon>Fungi incertae sedis</taxon>
        <taxon>Zoopagomycota</taxon>
        <taxon>Zoopagomycotina</taxon>
        <taxon>Zoopagomycetes</taxon>
        <taxon>Zoopagales</taxon>
        <taxon>Piptocephalidaceae</taxon>
        <taxon>Syncephalis</taxon>
    </lineage>
</organism>
<evidence type="ECO:0000259" key="3">
    <source>
        <dbReference type="Pfam" id="PF13600"/>
    </source>
</evidence>
<dbReference type="PANTHER" id="PTHR31005">
    <property type="entry name" value="DUF4139 DOMAIN-CONTAINING PROTEIN"/>
    <property type="match status" value="1"/>
</dbReference>
<feature type="compositionally biased region" description="Gly residues" evidence="1">
    <location>
        <begin position="597"/>
        <end position="609"/>
    </location>
</feature>
<dbReference type="PANTHER" id="PTHR31005:SF8">
    <property type="entry name" value="DUF4139 DOMAIN-CONTAINING PROTEIN"/>
    <property type="match status" value="1"/>
</dbReference>
<keyword evidence="5" id="KW-1185">Reference proteome</keyword>
<sequence>MTNLQTKDSAATFTDPPPVTAATVAHATKSGLRTVNQALVNGHPSGNTGEQQARFTTIEPNRATVQAHEHPPRQVVVYADRAEVTRLISGLPLKFGQNEVTITGLSRHIERDSIRVEGIGEPVVQDVSYKLHRAVLPPRTDDDGTDEQNANKARLHKLRQQVTLLVEEGARLEGEQRLLEGYARHYTRGTGDKCTSIPDVLHGGSLDAFQRFRTYYAEASRELGRSILANKQELAEAKSLLEGHEATLAEGTDHDSDGNATATHRVEECTQVTVMIDAEEDTSFDLTLSYVVLNASWRPRYDIRVENDAHRLTLVYMAEIRQATDEAWDDVQMTLSTAQPSLGGDAPELSMWTVQLQSSMRHVRKRTGSSKFSPSAFSPGAHHEQYANGIITGPGASSKMLRSSTTPLAQAIQKFSADAGDDDEAASDEAGLGRIGISGMNYEIPARATIPCDNVPHKVTVAMLNMVPELCYAKVKNESDYALLPGQANIFLDNSFVAKSTLKHVSPQESFECSLGIDPAVRITYPPRSKREQTAGFLISRQQTIRFSQRIEIKNTRAAGITVLVSDQVPVSEEEKLQVRLVEPSATAVTAASRRSAGGGGGNGGGSGTGDKDKGETEDQRLVITGPKAPRINDKQCLEWVLRIEAGRTEKLQFSYELAFPLGESVLHIE</sequence>
<gene>
    <name evidence="4" type="ORF">SYNPS1DRAFT_21544</name>
</gene>
<evidence type="ECO:0000259" key="2">
    <source>
        <dbReference type="Pfam" id="PF13598"/>
    </source>
</evidence>
<feature type="domain" description="DUF4139" evidence="2">
    <location>
        <begin position="286"/>
        <end position="661"/>
    </location>
</feature>
<accession>A0A4P9Z304</accession>
<dbReference type="Pfam" id="PF13598">
    <property type="entry name" value="DUF4139"/>
    <property type="match status" value="1"/>
</dbReference>
<feature type="region of interest" description="Disordered" evidence="1">
    <location>
        <begin position="590"/>
        <end position="617"/>
    </location>
</feature>
<dbReference type="OrthoDB" id="10068793at2759"/>
<evidence type="ECO:0000256" key="1">
    <source>
        <dbReference type="SAM" id="MobiDB-lite"/>
    </source>
</evidence>
<protein>
    <recommendedName>
        <fullName evidence="6">Mucoidy inhibitor A</fullName>
    </recommendedName>
</protein>
<dbReference type="InterPro" id="IPR025554">
    <property type="entry name" value="DUF4140"/>
</dbReference>
<dbReference type="Pfam" id="PF13600">
    <property type="entry name" value="DUF4140"/>
    <property type="match status" value="1"/>
</dbReference>
<dbReference type="Proteomes" id="UP000278143">
    <property type="component" value="Unassembled WGS sequence"/>
</dbReference>
<dbReference type="InterPro" id="IPR011935">
    <property type="entry name" value="CHP02231"/>
</dbReference>
<name>A0A4P9Z304_9FUNG</name>
<dbReference type="EMBL" id="KZ989341">
    <property type="protein sequence ID" value="RKP26758.1"/>
    <property type="molecule type" value="Genomic_DNA"/>
</dbReference>
<evidence type="ECO:0008006" key="6">
    <source>
        <dbReference type="Google" id="ProtNLM"/>
    </source>
</evidence>
<dbReference type="AlphaFoldDB" id="A0A4P9Z304"/>